<dbReference type="Proteomes" id="UP000499080">
    <property type="component" value="Unassembled WGS sequence"/>
</dbReference>
<gene>
    <name evidence="1" type="ORF">AVEN_64516_1</name>
</gene>
<dbReference type="AlphaFoldDB" id="A0A4Y2GLW0"/>
<name>A0A4Y2GLW0_ARAVE</name>
<keyword evidence="2" id="KW-1185">Reference proteome</keyword>
<evidence type="ECO:0000313" key="1">
    <source>
        <dbReference type="EMBL" id="GBM54167.1"/>
    </source>
</evidence>
<accession>A0A4Y2GLW0</accession>
<dbReference type="EMBL" id="BGPR01001447">
    <property type="protein sequence ID" value="GBM54167.1"/>
    <property type="molecule type" value="Genomic_DNA"/>
</dbReference>
<reference evidence="1 2" key="1">
    <citation type="journal article" date="2019" name="Sci. Rep.">
        <title>Orb-weaving spider Araneus ventricosus genome elucidates the spidroin gene catalogue.</title>
        <authorList>
            <person name="Kono N."/>
            <person name="Nakamura H."/>
            <person name="Ohtoshi R."/>
            <person name="Moran D.A.P."/>
            <person name="Shinohara A."/>
            <person name="Yoshida Y."/>
            <person name="Fujiwara M."/>
            <person name="Mori M."/>
            <person name="Tomita M."/>
            <person name="Arakawa K."/>
        </authorList>
    </citation>
    <scope>NUCLEOTIDE SEQUENCE [LARGE SCALE GENOMIC DNA]</scope>
</reference>
<sequence length="115" mass="12812">MGPCNDLPAIPELFHWGRIIRERREQVTQLFRASVNSAIKEHGVMCRLTATAFAENEASVRALSLKQVNASEIVTTRQTCHNLAASNSLQTIAKTEYEDNLGFEPPTSRFPNLPS</sequence>
<proteinExistence type="predicted"/>
<organism evidence="1 2">
    <name type="scientific">Araneus ventricosus</name>
    <name type="common">Orbweaver spider</name>
    <name type="synonym">Epeira ventricosa</name>
    <dbReference type="NCBI Taxonomy" id="182803"/>
    <lineage>
        <taxon>Eukaryota</taxon>
        <taxon>Metazoa</taxon>
        <taxon>Ecdysozoa</taxon>
        <taxon>Arthropoda</taxon>
        <taxon>Chelicerata</taxon>
        <taxon>Arachnida</taxon>
        <taxon>Araneae</taxon>
        <taxon>Araneomorphae</taxon>
        <taxon>Entelegynae</taxon>
        <taxon>Araneoidea</taxon>
        <taxon>Araneidae</taxon>
        <taxon>Araneus</taxon>
    </lineage>
</organism>
<comment type="caution">
    <text evidence="1">The sequence shown here is derived from an EMBL/GenBank/DDBJ whole genome shotgun (WGS) entry which is preliminary data.</text>
</comment>
<evidence type="ECO:0000313" key="2">
    <source>
        <dbReference type="Proteomes" id="UP000499080"/>
    </source>
</evidence>
<protein>
    <submittedName>
        <fullName evidence="1">Uncharacterized protein</fullName>
    </submittedName>
</protein>